<keyword evidence="1" id="KW-0175">Coiled coil</keyword>
<feature type="coiled-coil region" evidence="1">
    <location>
        <begin position="135"/>
        <end position="193"/>
    </location>
</feature>
<evidence type="ECO:0000313" key="3">
    <source>
        <dbReference type="EnsemblMetazoa" id="Aqu2.1.39609_001"/>
    </source>
</evidence>
<feature type="compositionally biased region" description="Gly residues" evidence="2">
    <location>
        <begin position="700"/>
        <end position="713"/>
    </location>
</feature>
<keyword evidence="4" id="KW-1185">Reference proteome</keyword>
<sequence>MAMTEQQQQQLNVSPTHTSSNEEPKVSSMTAEELRKECNSLRKQNALLNCRLLGVNELARLLQEKTEAADSLQDKNKRLELAVVRLENRSSNLEKKLKTSQFSSLPSSSGNPPLRTHSQQSQQSPFIPGPSKQILETLMKENTDLKKTLDNMTKKGPTSYREAVKVNQLEEVIDQKNEKIELLRGQLDSITASQEGGDVGALRRQLLKMEQSMQVKDRFCSLLSDSVNQLQKDLQDSKKGSDETDFGVGQNRADSGISSLSKEHEVKERNLRKMIDELQGQVERERNEKREALTQADESCQKLIEKQAELEGLQSRLDDSSLYTQTLLQDKMALKDQLDNARRNSGSSSEIKDVSYYMTQMENKDAQIDRLKQMLEEAQYKYALAESKRDNLQVGDLEEKLKDLEEEKLGLESEIADHKRTIQELHIQNKKLRSGSSYVPSSIRTGGVGTTLRSYHGDEVFADGSKPFHDITARPEVPPINYTSRNVDTDSTTTESTTTSVATPTYTSSDSDTPTRPLPLSSSSSRMAYRTSIPGTPGIPYNTPPGYMMGHHTLPGNYTDMQRHGYQPVDSHSAYQTHSMVSGGMPQVGGTGYRMPRSLSSSPGPYVSSLPFTASSSSHPPQGITTQASIFGQPHPSPYSTMGYTTTPTAGYTSQYPGAPGQRYDTSQYYGAGSNFFITGTGYHGLPPSSSQSSNVGNPSGQGGQGGQGGGTQPTGQGHMRRHSPPDPRYGNPPQ</sequence>
<feature type="compositionally biased region" description="Low complexity" evidence="2">
    <location>
        <begin position="687"/>
        <end position="699"/>
    </location>
</feature>
<reference evidence="4" key="1">
    <citation type="journal article" date="2010" name="Nature">
        <title>The Amphimedon queenslandica genome and the evolution of animal complexity.</title>
        <authorList>
            <person name="Srivastava M."/>
            <person name="Simakov O."/>
            <person name="Chapman J."/>
            <person name="Fahey B."/>
            <person name="Gauthier M.E."/>
            <person name="Mitros T."/>
            <person name="Richards G.S."/>
            <person name="Conaco C."/>
            <person name="Dacre M."/>
            <person name="Hellsten U."/>
            <person name="Larroux C."/>
            <person name="Putnam N.H."/>
            <person name="Stanke M."/>
            <person name="Adamska M."/>
            <person name="Darling A."/>
            <person name="Degnan S.M."/>
            <person name="Oakley T.H."/>
            <person name="Plachetzki D.C."/>
            <person name="Zhai Y."/>
            <person name="Adamski M."/>
            <person name="Calcino A."/>
            <person name="Cummins S.F."/>
            <person name="Goodstein D.M."/>
            <person name="Harris C."/>
            <person name="Jackson D.J."/>
            <person name="Leys S.P."/>
            <person name="Shu S."/>
            <person name="Woodcroft B.J."/>
            <person name="Vervoort M."/>
            <person name="Kosik K.S."/>
            <person name="Manning G."/>
            <person name="Degnan B.M."/>
            <person name="Rokhsar D.S."/>
        </authorList>
    </citation>
    <scope>NUCLEOTIDE SEQUENCE [LARGE SCALE GENOMIC DNA]</scope>
</reference>
<dbReference type="Proteomes" id="UP000007879">
    <property type="component" value="Unassembled WGS sequence"/>
</dbReference>
<reference evidence="3" key="2">
    <citation type="submission" date="2017-05" db="UniProtKB">
        <authorList>
            <consortium name="EnsemblMetazoa"/>
        </authorList>
    </citation>
    <scope>IDENTIFICATION</scope>
</reference>
<feature type="region of interest" description="Disordered" evidence="2">
    <location>
        <begin position="233"/>
        <end position="258"/>
    </location>
</feature>
<feature type="compositionally biased region" description="Polar residues" evidence="2">
    <location>
        <begin position="116"/>
        <end position="125"/>
    </location>
</feature>
<protein>
    <submittedName>
        <fullName evidence="3">Uncharacterized protein</fullName>
    </submittedName>
</protein>
<feature type="compositionally biased region" description="Polar residues" evidence="2">
    <location>
        <begin position="1"/>
        <end position="19"/>
    </location>
</feature>
<dbReference type="OrthoDB" id="5974747at2759"/>
<dbReference type="KEGG" id="aqu:109580273"/>
<feature type="region of interest" description="Disordered" evidence="2">
    <location>
        <begin position="1"/>
        <end position="31"/>
    </location>
</feature>
<feature type="region of interest" description="Disordered" evidence="2">
    <location>
        <begin position="683"/>
        <end position="735"/>
    </location>
</feature>
<dbReference type="EnsemblMetazoa" id="Aqu2.1.39609_001">
    <property type="protein sequence ID" value="Aqu2.1.39609_001"/>
    <property type="gene ID" value="Aqu2.1.39609"/>
</dbReference>
<organism evidence="3">
    <name type="scientific">Amphimedon queenslandica</name>
    <name type="common">Sponge</name>
    <dbReference type="NCBI Taxonomy" id="400682"/>
    <lineage>
        <taxon>Eukaryota</taxon>
        <taxon>Metazoa</taxon>
        <taxon>Porifera</taxon>
        <taxon>Demospongiae</taxon>
        <taxon>Heteroscleromorpha</taxon>
        <taxon>Haplosclerida</taxon>
        <taxon>Niphatidae</taxon>
        <taxon>Amphimedon</taxon>
    </lineage>
</organism>
<dbReference type="InParanoid" id="A0A1X7VIJ9"/>
<feature type="region of interest" description="Disordered" evidence="2">
    <location>
        <begin position="95"/>
        <end position="130"/>
    </location>
</feature>
<feature type="compositionally biased region" description="Low complexity" evidence="2">
    <location>
        <begin position="100"/>
        <end position="109"/>
    </location>
</feature>
<gene>
    <name evidence="3" type="primary">109580273</name>
</gene>
<feature type="compositionally biased region" description="Basic and acidic residues" evidence="2">
    <location>
        <begin position="233"/>
        <end position="242"/>
    </location>
</feature>
<evidence type="ECO:0000256" key="2">
    <source>
        <dbReference type="SAM" id="MobiDB-lite"/>
    </source>
</evidence>
<feature type="region of interest" description="Disordered" evidence="2">
    <location>
        <begin position="466"/>
        <end position="526"/>
    </location>
</feature>
<evidence type="ECO:0000256" key="1">
    <source>
        <dbReference type="SAM" id="Coils"/>
    </source>
</evidence>
<accession>A0A1X7VIJ9</accession>
<feature type="compositionally biased region" description="Low complexity" evidence="2">
    <location>
        <begin position="489"/>
        <end position="526"/>
    </location>
</feature>
<name>A0A1X7VIJ9_AMPQE</name>
<proteinExistence type="predicted"/>
<dbReference type="EnsemblMetazoa" id="XM_019993284.1">
    <property type="protein sequence ID" value="XP_019848843.1"/>
    <property type="gene ID" value="LOC109580273"/>
</dbReference>
<evidence type="ECO:0000313" key="4">
    <source>
        <dbReference type="Proteomes" id="UP000007879"/>
    </source>
</evidence>
<dbReference type="AlphaFoldDB" id="A0A1X7VIJ9"/>